<name>A0A0A9FP08_ARUDO</name>
<dbReference type="EMBL" id="GBRH01187868">
    <property type="protein sequence ID" value="JAE10028.1"/>
    <property type="molecule type" value="Transcribed_RNA"/>
</dbReference>
<reference evidence="1" key="2">
    <citation type="journal article" date="2015" name="Data Brief">
        <title>Shoot transcriptome of the giant reed, Arundo donax.</title>
        <authorList>
            <person name="Barrero R.A."/>
            <person name="Guerrero F.D."/>
            <person name="Moolhuijzen P."/>
            <person name="Goolsby J.A."/>
            <person name="Tidwell J."/>
            <person name="Bellgard S.E."/>
            <person name="Bellgard M.I."/>
        </authorList>
    </citation>
    <scope>NUCLEOTIDE SEQUENCE</scope>
    <source>
        <tissue evidence="1">Shoot tissue taken approximately 20 cm above the soil surface</tissue>
    </source>
</reference>
<evidence type="ECO:0000313" key="1">
    <source>
        <dbReference type="EMBL" id="JAE10028.1"/>
    </source>
</evidence>
<reference evidence="1" key="1">
    <citation type="submission" date="2014-09" db="EMBL/GenBank/DDBJ databases">
        <authorList>
            <person name="Magalhaes I.L.F."/>
            <person name="Oliveira U."/>
            <person name="Santos F.R."/>
            <person name="Vidigal T.H.D.A."/>
            <person name="Brescovit A.D."/>
            <person name="Santos A.J."/>
        </authorList>
    </citation>
    <scope>NUCLEOTIDE SEQUENCE</scope>
    <source>
        <tissue evidence="1">Shoot tissue taken approximately 20 cm above the soil surface</tissue>
    </source>
</reference>
<protein>
    <submittedName>
        <fullName evidence="1">Uncharacterized protein</fullName>
    </submittedName>
</protein>
<proteinExistence type="predicted"/>
<accession>A0A0A9FP08</accession>
<organism evidence="1">
    <name type="scientific">Arundo donax</name>
    <name type="common">Giant reed</name>
    <name type="synonym">Donax arundinaceus</name>
    <dbReference type="NCBI Taxonomy" id="35708"/>
    <lineage>
        <taxon>Eukaryota</taxon>
        <taxon>Viridiplantae</taxon>
        <taxon>Streptophyta</taxon>
        <taxon>Embryophyta</taxon>
        <taxon>Tracheophyta</taxon>
        <taxon>Spermatophyta</taxon>
        <taxon>Magnoliopsida</taxon>
        <taxon>Liliopsida</taxon>
        <taxon>Poales</taxon>
        <taxon>Poaceae</taxon>
        <taxon>PACMAD clade</taxon>
        <taxon>Arundinoideae</taxon>
        <taxon>Arundineae</taxon>
        <taxon>Arundo</taxon>
    </lineage>
</organism>
<dbReference type="AlphaFoldDB" id="A0A0A9FP08"/>
<sequence length="40" mass="4431">MHDAMNHATLPLWGTHACETNLKGNIILTKKQQTANGRSK</sequence>